<dbReference type="EMBL" id="JDRX01000051">
    <property type="protein sequence ID" value="KGM99352.1"/>
    <property type="molecule type" value="Genomic_DNA"/>
</dbReference>
<evidence type="ECO:0000256" key="3">
    <source>
        <dbReference type="ARBA" id="ARBA00022801"/>
    </source>
</evidence>
<organism evidence="7 8">
    <name type="scientific">Clostridium novyi A str. 4570</name>
    <dbReference type="NCBI Taxonomy" id="1444290"/>
    <lineage>
        <taxon>Bacteria</taxon>
        <taxon>Bacillati</taxon>
        <taxon>Bacillota</taxon>
        <taxon>Clostridia</taxon>
        <taxon>Eubacteriales</taxon>
        <taxon>Clostridiaceae</taxon>
        <taxon>Clostridium</taxon>
    </lineage>
</organism>
<keyword evidence="5" id="KW-0472">Membrane</keyword>
<comment type="caution">
    <text evidence="7">The sequence shown here is derived from an EMBL/GenBank/DDBJ whole genome shotgun (WGS) entry which is preliminary data.</text>
</comment>
<evidence type="ECO:0000256" key="2">
    <source>
        <dbReference type="ARBA" id="ARBA00022741"/>
    </source>
</evidence>
<evidence type="ECO:0000313" key="7">
    <source>
        <dbReference type="EMBL" id="KGM99352.1"/>
    </source>
</evidence>
<evidence type="ECO:0000256" key="4">
    <source>
        <dbReference type="ARBA" id="ARBA00023134"/>
    </source>
</evidence>
<dbReference type="Gene3D" id="3.40.50.300">
    <property type="entry name" value="P-loop containing nucleotide triphosphate hydrolases"/>
    <property type="match status" value="1"/>
</dbReference>
<dbReference type="InterPro" id="IPR045063">
    <property type="entry name" value="Dynamin_N"/>
</dbReference>
<feature type="domain" description="Dynamin N-terminal" evidence="6">
    <location>
        <begin position="45"/>
        <end position="181"/>
    </location>
</feature>
<dbReference type="SUPFAM" id="SSF52540">
    <property type="entry name" value="P-loop containing nucleoside triphosphate hydrolases"/>
    <property type="match status" value="1"/>
</dbReference>
<sequence>MENRKLYLQIISKVEDLVSNLSISQSVNKDLSNLKDEITDFRVIIPVVGGFSAGKTSLINSYFSTKFKTDLLPETAIATELHYSQKEKIRAYSINGKFEEYSIEELDTIDCRKYSFLQVYLNNNKIKELNDITVVDMPGLDSNIEQHNKAIFNYINEASHYILVSDIDHGIKESVLNFLNEINTYNIGCSIILSKTDHKLDEDVQDIFNNTRSNIDAFWGKEVFLGKTSTKTNEIEDFEYILKNINVDLIIKYKFKNRILNILENIISELTVLKKCNKIDTDELEKRIFEIQRGLKEIDFKINEEE</sequence>
<keyword evidence="2" id="KW-0547">Nucleotide-binding</keyword>
<evidence type="ECO:0000256" key="1">
    <source>
        <dbReference type="ARBA" id="ARBA00004370"/>
    </source>
</evidence>
<dbReference type="GO" id="GO:0003924">
    <property type="term" value="F:GTPase activity"/>
    <property type="evidence" value="ECO:0007669"/>
    <property type="project" value="InterPro"/>
</dbReference>
<gene>
    <name evidence="7" type="ORF">Z969_10745</name>
</gene>
<keyword evidence="3" id="KW-0378">Hydrolase</keyword>
<evidence type="ECO:0000313" key="8">
    <source>
        <dbReference type="Proteomes" id="UP000030016"/>
    </source>
</evidence>
<dbReference type="Pfam" id="PF00350">
    <property type="entry name" value="Dynamin_N"/>
    <property type="match status" value="1"/>
</dbReference>
<comment type="subcellular location">
    <subcellularLocation>
        <location evidence="1">Membrane</location>
    </subcellularLocation>
</comment>
<dbReference type="InterPro" id="IPR027417">
    <property type="entry name" value="P-loop_NTPase"/>
</dbReference>
<dbReference type="PANTHER" id="PTHR10465:SF0">
    <property type="entry name" value="SARCALUMENIN"/>
    <property type="match status" value="1"/>
</dbReference>
<feature type="non-terminal residue" evidence="7">
    <location>
        <position position="306"/>
    </location>
</feature>
<evidence type="ECO:0000256" key="5">
    <source>
        <dbReference type="ARBA" id="ARBA00023136"/>
    </source>
</evidence>
<reference evidence="7 8" key="1">
    <citation type="submission" date="2014-01" db="EMBL/GenBank/DDBJ databases">
        <title>Plasmidome dynamics in the species complex Clostridium novyi sensu lato converts strains of independent lineages into distinctly different pathogens.</title>
        <authorList>
            <person name="Skarin H."/>
            <person name="Segerman B."/>
        </authorList>
    </citation>
    <scope>NUCLEOTIDE SEQUENCE [LARGE SCALE GENOMIC DNA]</scope>
    <source>
        <strain evidence="7 8">4570</strain>
    </source>
</reference>
<protein>
    <recommendedName>
        <fullName evidence="6">Dynamin N-terminal domain-containing protein</fullName>
    </recommendedName>
</protein>
<dbReference type="Proteomes" id="UP000030016">
    <property type="component" value="Unassembled WGS sequence"/>
</dbReference>
<dbReference type="AlphaFoldDB" id="A0AA88ZL42"/>
<evidence type="ECO:0000259" key="6">
    <source>
        <dbReference type="Pfam" id="PF00350"/>
    </source>
</evidence>
<keyword evidence="4" id="KW-0342">GTP-binding</keyword>
<accession>A0AA88ZL42</accession>
<dbReference type="InterPro" id="IPR027094">
    <property type="entry name" value="Mitofusin_fam"/>
</dbReference>
<dbReference type="PANTHER" id="PTHR10465">
    <property type="entry name" value="TRANSMEMBRANE GTPASE FZO1"/>
    <property type="match status" value="1"/>
</dbReference>
<dbReference type="GO" id="GO:0005525">
    <property type="term" value="F:GTP binding"/>
    <property type="evidence" value="ECO:0007669"/>
    <property type="project" value="UniProtKB-KW"/>
</dbReference>
<dbReference type="RefSeq" id="WP_039251120.1">
    <property type="nucleotide sequence ID" value="NZ_JDRX01000051.1"/>
</dbReference>
<dbReference type="GO" id="GO:0016020">
    <property type="term" value="C:membrane"/>
    <property type="evidence" value="ECO:0007669"/>
    <property type="project" value="UniProtKB-SubCell"/>
</dbReference>
<name>A0AA88ZL42_CLONO</name>
<proteinExistence type="predicted"/>